<feature type="region of interest" description="Disordered" evidence="1">
    <location>
        <begin position="139"/>
        <end position="243"/>
    </location>
</feature>
<evidence type="ECO:0000256" key="1">
    <source>
        <dbReference type="SAM" id="MobiDB-lite"/>
    </source>
</evidence>
<protein>
    <submittedName>
        <fullName evidence="2">Uncharacterized protein</fullName>
    </submittedName>
</protein>
<dbReference type="InterPro" id="IPR012442">
    <property type="entry name" value="DUF1645_plant"/>
</dbReference>
<feature type="compositionally biased region" description="Basic and acidic residues" evidence="1">
    <location>
        <begin position="155"/>
        <end position="170"/>
    </location>
</feature>
<feature type="compositionally biased region" description="Low complexity" evidence="1">
    <location>
        <begin position="221"/>
        <end position="242"/>
    </location>
</feature>
<name>A5BJX8_VITVI</name>
<reference evidence="2" key="1">
    <citation type="journal article" date="2007" name="PLoS ONE">
        <title>The first genome sequence of an elite grapevine cultivar (Pinot noir Vitis vinifera L.): coping with a highly heterozygous genome.</title>
        <authorList>
            <person name="Velasco R."/>
            <person name="Zharkikh A."/>
            <person name="Troggio M."/>
            <person name="Cartwright D.A."/>
            <person name="Cestaro A."/>
            <person name="Pruss D."/>
            <person name="Pindo M."/>
            <person name="FitzGerald L.M."/>
            <person name="Vezzulli S."/>
            <person name="Reid J."/>
            <person name="Malacarne G."/>
            <person name="Iliev D."/>
            <person name="Coppola G."/>
            <person name="Wardell B."/>
            <person name="Micheletti D."/>
            <person name="Macalma T."/>
            <person name="Facci M."/>
            <person name="Mitchell J.T."/>
            <person name="Perazzolli M."/>
            <person name="Eldredge G."/>
            <person name="Gatto P."/>
            <person name="Oyzerski R."/>
            <person name="Moretto M."/>
            <person name="Gutin N."/>
            <person name="Stefanini M."/>
            <person name="Chen Y."/>
            <person name="Segala C."/>
            <person name="Davenport C."/>
            <person name="Dematte L."/>
            <person name="Mraz A."/>
            <person name="Battilana J."/>
            <person name="Stormo K."/>
            <person name="Costa F."/>
            <person name="Tao Q."/>
            <person name="Si-Ammour A."/>
            <person name="Harkins T."/>
            <person name="Lackey A."/>
            <person name="Perbost C."/>
            <person name="Taillon B."/>
            <person name="Stella A."/>
            <person name="Solovyev V."/>
            <person name="Fawcett J.A."/>
            <person name="Sterck L."/>
            <person name="Vandepoele K."/>
            <person name="Grando S.M."/>
            <person name="Toppo S."/>
            <person name="Moser C."/>
            <person name="Lanchbury J."/>
            <person name="Bogden R."/>
            <person name="Skolnick M."/>
            <person name="Sgaramella V."/>
            <person name="Bhatnagar S.K."/>
            <person name="Fontana P."/>
            <person name="Gutin A."/>
            <person name="Van de Peer Y."/>
            <person name="Salamini F."/>
            <person name="Viola R."/>
        </authorList>
    </citation>
    <scope>NUCLEOTIDE SEQUENCE</scope>
</reference>
<evidence type="ECO:0000313" key="2">
    <source>
        <dbReference type="EMBL" id="CAN74687.1"/>
    </source>
</evidence>
<dbReference type="AlphaFoldDB" id="A5BJX8"/>
<feature type="region of interest" description="Disordered" evidence="1">
    <location>
        <begin position="260"/>
        <end position="350"/>
    </location>
</feature>
<dbReference type="EMBL" id="AM462033">
    <property type="protein sequence ID" value="CAN74687.1"/>
    <property type="molecule type" value="Genomic_DNA"/>
</dbReference>
<organism evidence="2">
    <name type="scientific">Vitis vinifera</name>
    <name type="common">Grape</name>
    <dbReference type="NCBI Taxonomy" id="29760"/>
    <lineage>
        <taxon>Eukaryota</taxon>
        <taxon>Viridiplantae</taxon>
        <taxon>Streptophyta</taxon>
        <taxon>Embryophyta</taxon>
        <taxon>Tracheophyta</taxon>
        <taxon>Spermatophyta</taxon>
        <taxon>Magnoliopsida</taxon>
        <taxon>eudicotyledons</taxon>
        <taxon>Gunneridae</taxon>
        <taxon>Pentapetalae</taxon>
        <taxon>rosids</taxon>
        <taxon>Vitales</taxon>
        <taxon>Vitaceae</taxon>
        <taxon>Viteae</taxon>
        <taxon>Vitis</taxon>
    </lineage>
</organism>
<feature type="compositionally biased region" description="Acidic residues" evidence="1">
    <location>
        <begin position="140"/>
        <end position="154"/>
    </location>
</feature>
<gene>
    <name evidence="2" type="ORF">VITISV_020417</name>
</gene>
<dbReference type="OrthoDB" id="667051at2759"/>
<sequence length="444" mass="48813">MVLQNPNNGEPDLNDGEPVDTNETYRFSEDIDSTCSTPYVSAPSSPGRGPTGYFYSAPASPMHFVLSSKAVAACDSGFVVSSSESGSFEFEFSSRFSSDGKGPSGSMSSADELFLNGQIRPMKLSSHLQRPQILAPLMDLEGEEEDEESKDGEEFEKRERSVVRGRDLRLRNRSMHRKARSMSPLRNAAFEWHEEPVRGEQEEVNERALDSEELECEKTDTPSTETTPSGSASSSRSSSSGRNSKKWVFLKDLLYRSKSEGRGNSKEKFWSSISFSPSKEKKLSSTSLPFSSSTDEKPQTAPSAAAEAQKEKEKGKQRQKGSKQASTKKSGSGKPTNGVAAKRRVPPSPHELHYTANRAQAEEMKKRTFLPYRQGLLGCLGFSSKGYGALNGLTRTLNPVSSRRLENLGTKAGALTFCFISPCRRESVMARHHQSGHGAERLYG</sequence>
<feature type="compositionally biased region" description="Basic residues" evidence="1">
    <location>
        <begin position="171"/>
        <end position="180"/>
    </location>
</feature>
<proteinExistence type="predicted"/>
<dbReference type="PANTHER" id="PTHR33095:SF132">
    <property type="entry name" value="STRESS RESPONSE NST1-LIKE PROTEIN (DUF1645)"/>
    <property type="match status" value="1"/>
</dbReference>
<dbReference type="PANTHER" id="PTHR33095">
    <property type="entry name" value="OS07G0619500 PROTEIN"/>
    <property type="match status" value="1"/>
</dbReference>
<dbReference type="Pfam" id="PF07816">
    <property type="entry name" value="DUF1645"/>
    <property type="match status" value="1"/>
</dbReference>
<feature type="compositionally biased region" description="Basic and acidic residues" evidence="1">
    <location>
        <begin position="191"/>
        <end position="220"/>
    </location>
</feature>
<feature type="region of interest" description="Disordered" evidence="1">
    <location>
        <begin position="1"/>
        <end position="24"/>
    </location>
</feature>
<dbReference type="ExpressionAtlas" id="A5BJX8">
    <property type="expression patterns" value="baseline and differential"/>
</dbReference>
<accession>A5BJX8</accession>
<feature type="compositionally biased region" description="Low complexity" evidence="1">
    <location>
        <begin position="284"/>
        <end position="307"/>
    </location>
</feature>
<feature type="compositionally biased region" description="Basic and acidic residues" evidence="1">
    <location>
        <begin position="260"/>
        <end position="269"/>
    </location>
</feature>